<organism evidence="1">
    <name type="scientific">Cacopsylla melanoneura</name>
    <dbReference type="NCBI Taxonomy" id="428564"/>
    <lineage>
        <taxon>Eukaryota</taxon>
        <taxon>Metazoa</taxon>
        <taxon>Ecdysozoa</taxon>
        <taxon>Arthropoda</taxon>
        <taxon>Hexapoda</taxon>
        <taxon>Insecta</taxon>
        <taxon>Pterygota</taxon>
        <taxon>Neoptera</taxon>
        <taxon>Paraneoptera</taxon>
        <taxon>Hemiptera</taxon>
        <taxon>Sternorrhyncha</taxon>
        <taxon>Psylloidea</taxon>
        <taxon>Psyllidae</taxon>
        <taxon>Psyllinae</taxon>
        <taxon>Cacopsylla</taxon>
    </lineage>
</organism>
<protein>
    <submittedName>
        <fullName evidence="1">Uncharacterized protein</fullName>
    </submittedName>
</protein>
<dbReference type="EMBL" id="HBUF01124197">
    <property type="protein sequence ID" value="CAG6642779.1"/>
    <property type="molecule type" value="Transcribed_RNA"/>
</dbReference>
<accession>A0A8D8R4K9</accession>
<dbReference type="EMBL" id="HBUF01124198">
    <property type="protein sequence ID" value="CAG6642780.1"/>
    <property type="molecule type" value="Transcribed_RNA"/>
</dbReference>
<sequence>MIKMLKKVIIIEDPSSQRVGVFRQSLLGSPILWTSYKSYGPINSFHAYLDTHSFSAFSLVSLALFFPSLPFSEHSFVQSTIISSYHRFLEYNLGIPISHAKRNF</sequence>
<name>A0A8D8R4K9_9HEMI</name>
<dbReference type="AlphaFoldDB" id="A0A8D8R4K9"/>
<dbReference type="EMBL" id="HBUF01124199">
    <property type="protein sequence ID" value="CAG6642781.1"/>
    <property type="molecule type" value="Transcribed_RNA"/>
</dbReference>
<reference evidence="1" key="1">
    <citation type="submission" date="2021-05" db="EMBL/GenBank/DDBJ databases">
        <authorList>
            <person name="Alioto T."/>
            <person name="Alioto T."/>
            <person name="Gomez Garrido J."/>
        </authorList>
    </citation>
    <scope>NUCLEOTIDE SEQUENCE</scope>
</reference>
<proteinExistence type="predicted"/>
<evidence type="ECO:0000313" key="1">
    <source>
        <dbReference type="EMBL" id="CAG6642780.1"/>
    </source>
</evidence>